<keyword evidence="2" id="KW-1185">Reference proteome</keyword>
<gene>
    <name evidence="1" type="ORF">ATL40_2623</name>
</gene>
<dbReference type="EMBL" id="PDJD01000001">
    <property type="protein sequence ID" value="PFG21004.1"/>
    <property type="molecule type" value="Genomic_DNA"/>
</dbReference>
<evidence type="ECO:0000313" key="2">
    <source>
        <dbReference type="Proteomes" id="UP000224915"/>
    </source>
</evidence>
<dbReference type="AlphaFoldDB" id="A0A2A9D2X2"/>
<protein>
    <submittedName>
        <fullName evidence="1">Uncharacterized protein</fullName>
    </submittedName>
</protein>
<dbReference type="OrthoDB" id="4829084at2"/>
<reference evidence="1 2" key="1">
    <citation type="submission" date="2017-10" db="EMBL/GenBank/DDBJ databases">
        <title>Sequencing the genomes of 1000 actinobacteria strains.</title>
        <authorList>
            <person name="Klenk H.-P."/>
        </authorList>
    </citation>
    <scope>NUCLEOTIDE SEQUENCE [LARGE SCALE GENOMIC DNA]</scope>
    <source>
        <strain evidence="1 2">DSM 21801</strain>
    </source>
</reference>
<proteinExistence type="predicted"/>
<dbReference type="Proteomes" id="UP000224915">
    <property type="component" value="Unassembled WGS sequence"/>
</dbReference>
<organism evidence="1 2">
    <name type="scientific">Serinibacter salmoneus</name>
    <dbReference type="NCBI Taxonomy" id="556530"/>
    <lineage>
        <taxon>Bacteria</taxon>
        <taxon>Bacillati</taxon>
        <taxon>Actinomycetota</taxon>
        <taxon>Actinomycetes</taxon>
        <taxon>Micrococcales</taxon>
        <taxon>Beutenbergiaceae</taxon>
        <taxon>Serinibacter</taxon>
    </lineage>
</organism>
<sequence length="123" mass="12781">MTSWQIAPEGVQAVLESVGAAQEDLTGHATPERLVAVHAGVQSGAPVTQAVHDAMGSLLLDLEDTVLAVMGRINAGRVGVYSATTAYQQGQLDMAAECQGEMSRAADSGDLSYFLTRGYIEAG</sequence>
<name>A0A2A9D2X2_9MICO</name>
<comment type="caution">
    <text evidence="1">The sequence shown here is derived from an EMBL/GenBank/DDBJ whole genome shotgun (WGS) entry which is preliminary data.</text>
</comment>
<dbReference type="RefSeq" id="WP_098469904.1">
    <property type="nucleotide sequence ID" value="NZ_PDJD01000001.1"/>
</dbReference>
<dbReference type="Pfam" id="PF20117">
    <property type="entry name" value="DUF6507"/>
    <property type="match status" value="1"/>
</dbReference>
<evidence type="ECO:0000313" key="1">
    <source>
        <dbReference type="EMBL" id="PFG21004.1"/>
    </source>
</evidence>
<dbReference type="InterPro" id="IPR045436">
    <property type="entry name" value="DUF6507"/>
</dbReference>
<accession>A0A2A9D2X2</accession>